<organism evidence="1 2">
    <name type="scientific">Penicillium cinerascens</name>
    <dbReference type="NCBI Taxonomy" id="70096"/>
    <lineage>
        <taxon>Eukaryota</taxon>
        <taxon>Fungi</taxon>
        <taxon>Dikarya</taxon>
        <taxon>Ascomycota</taxon>
        <taxon>Pezizomycotina</taxon>
        <taxon>Eurotiomycetes</taxon>
        <taxon>Eurotiomycetidae</taxon>
        <taxon>Eurotiales</taxon>
        <taxon>Aspergillaceae</taxon>
        <taxon>Penicillium</taxon>
    </lineage>
</organism>
<keyword evidence="2" id="KW-1185">Reference proteome</keyword>
<name>A0A9W9MHK0_9EURO</name>
<dbReference type="GeneID" id="83180461"/>
<dbReference type="AlphaFoldDB" id="A0A9W9MHK0"/>
<dbReference type="Proteomes" id="UP001150904">
    <property type="component" value="Unassembled WGS sequence"/>
</dbReference>
<dbReference type="EMBL" id="JAPQKR010000013">
    <property type="protein sequence ID" value="KAJ5201435.1"/>
    <property type="molecule type" value="Genomic_DNA"/>
</dbReference>
<evidence type="ECO:0000313" key="2">
    <source>
        <dbReference type="Proteomes" id="UP001150904"/>
    </source>
</evidence>
<sequence>MQTSSYTLHTVLEHYNNLRWHFQDFTYCKTNRPFKFNQQLLEFPDTATSAFNLISRIVIEPTVGRYIQEADFGGDSWLNTRFASATREITTYKNRDEAVRRLLADSPYLLDWKEYYSAIEEDLNAARYSQHAAAFVLTLLPNLKKFNLSSA</sequence>
<evidence type="ECO:0000313" key="1">
    <source>
        <dbReference type="EMBL" id="KAJ5201435.1"/>
    </source>
</evidence>
<dbReference type="RefSeq" id="XP_058307351.1">
    <property type="nucleotide sequence ID" value="XM_058453160.1"/>
</dbReference>
<comment type="caution">
    <text evidence="1">The sequence shown here is derived from an EMBL/GenBank/DDBJ whole genome shotgun (WGS) entry which is preliminary data.</text>
</comment>
<proteinExistence type="predicted"/>
<protein>
    <submittedName>
        <fullName evidence="1">Uncharacterized protein</fullName>
    </submittedName>
</protein>
<reference evidence="1" key="2">
    <citation type="journal article" date="2023" name="IMA Fungus">
        <title>Comparative genomic study of the Penicillium genus elucidates a diverse pangenome and 15 lateral gene transfer events.</title>
        <authorList>
            <person name="Petersen C."/>
            <person name="Sorensen T."/>
            <person name="Nielsen M.R."/>
            <person name="Sondergaard T.E."/>
            <person name="Sorensen J.L."/>
            <person name="Fitzpatrick D.A."/>
            <person name="Frisvad J.C."/>
            <person name="Nielsen K.L."/>
        </authorList>
    </citation>
    <scope>NUCLEOTIDE SEQUENCE</scope>
    <source>
        <strain evidence="1">IBT 15544</strain>
    </source>
</reference>
<reference evidence="1" key="1">
    <citation type="submission" date="2022-12" db="EMBL/GenBank/DDBJ databases">
        <authorList>
            <person name="Petersen C."/>
        </authorList>
    </citation>
    <scope>NUCLEOTIDE SEQUENCE</scope>
    <source>
        <strain evidence="1">IBT 15544</strain>
    </source>
</reference>
<accession>A0A9W9MHK0</accession>
<dbReference type="OrthoDB" id="5421601at2759"/>
<gene>
    <name evidence="1" type="ORF">N7498_006098</name>
</gene>